<evidence type="ECO:0000313" key="2">
    <source>
        <dbReference type="Proteomes" id="UP001610446"/>
    </source>
</evidence>
<dbReference type="Proteomes" id="UP001610446">
    <property type="component" value="Unassembled WGS sequence"/>
</dbReference>
<reference evidence="1 2" key="1">
    <citation type="submission" date="2024-07" db="EMBL/GenBank/DDBJ databases">
        <title>Section-level genome sequencing and comparative genomics of Aspergillus sections Usti and Cavernicolus.</title>
        <authorList>
            <consortium name="Lawrence Berkeley National Laboratory"/>
            <person name="Nybo J.L."/>
            <person name="Vesth T.C."/>
            <person name="Theobald S."/>
            <person name="Frisvad J.C."/>
            <person name="Larsen T.O."/>
            <person name="Kjaerboelling I."/>
            <person name="Rothschild-Mancinelli K."/>
            <person name="Lyhne E.K."/>
            <person name="Kogle M.E."/>
            <person name="Barry K."/>
            <person name="Clum A."/>
            <person name="Na H."/>
            <person name="Ledsgaard L."/>
            <person name="Lin J."/>
            <person name="Lipzen A."/>
            <person name="Kuo A."/>
            <person name="Riley R."/>
            <person name="Mondo S."/>
            <person name="Labutti K."/>
            <person name="Haridas S."/>
            <person name="Pangalinan J."/>
            <person name="Salamov A.A."/>
            <person name="Simmons B.A."/>
            <person name="Magnuson J.K."/>
            <person name="Chen J."/>
            <person name="Drula E."/>
            <person name="Henrissat B."/>
            <person name="Wiebenga A."/>
            <person name="Lubbers R.J."/>
            <person name="Gomes A.C."/>
            <person name="Makela M.R."/>
            <person name="Stajich J."/>
            <person name="Grigoriev I.V."/>
            <person name="Mortensen U.H."/>
            <person name="De Vries R.P."/>
            <person name="Baker S.E."/>
            <person name="Andersen M.R."/>
        </authorList>
    </citation>
    <scope>NUCLEOTIDE SEQUENCE [LARGE SCALE GENOMIC DNA]</scope>
    <source>
        <strain evidence="1 2">CBS 123904</strain>
    </source>
</reference>
<name>A0ABR4KEI3_9EURO</name>
<dbReference type="EMBL" id="JBFXLU010000035">
    <property type="protein sequence ID" value="KAL2850688.1"/>
    <property type="molecule type" value="Genomic_DNA"/>
</dbReference>
<evidence type="ECO:0000313" key="1">
    <source>
        <dbReference type="EMBL" id="KAL2850688.1"/>
    </source>
</evidence>
<protein>
    <submittedName>
        <fullName evidence="1">Uncharacterized protein</fullName>
    </submittedName>
</protein>
<organism evidence="1 2">
    <name type="scientific">Aspergillus pseudoustus</name>
    <dbReference type="NCBI Taxonomy" id="1810923"/>
    <lineage>
        <taxon>Eukaryota</taxon>
        <taxon>Fungi</taxon>
        <taxon>Dikarya</taxon>
        <taxon>Ascomycota</taxon>
        <taxon>Pezizomycotina</taxon>
        <taxon>Eurotiomycetes</taxon>
        <taxon>Eurotiomycetidae</taxon>
        <taxon>Eurotiales</taxon>
        <taxon>Aspergillaceae</taxon>
        <taxon>Aspergillus</taxon>
        <taxon>Aspergillus subgen. Nidulantes</taxon>
    </lineage>
</organism>
<comment type="caution">
    <text evidence="1">The sequence shown here is derived from an EMBL/GenBank/DDBJ whole genome shotgun (WGS) entry which is preliminary data.</text>
</comment>
<keyword evidence="2" id="KW-1185">Reference proteome</keyword>
<accession>A0ABR4KEI3</accession>
<proteinExistence type="predicted"/>
<sequence>MWQDGMGGAMDGLRAWDLYSRWPKQCVPKGNPKAQRTHPCLAAHPDQNSIEMTISERSLARWPRSEVTSPDTGHPDVATGLISAGSETQARELGRIRDLSRIPDRLWSGGKDRWIALDLCNVGIWTLDSSGYDYTRLTSGHDEWTCHLRCSLLATIHGLLWS</sequence>
<gene>
    <name evidence="1" type="ORF">BJY01DRAFT_128347</name>
</gene>